<dbReference type="KEGG" id="ero:EROM_011240"/>
<reference evidence="1 2" key="1">
    <citation type="journal article" date="2012" name="Proc. Natl. Acad. Sci. U.S.A.">
        <title>Gain and loss of multiple functionally related, horizontally transferred genes in the reduced genomes of two microsporidian parasites.</title>
        <authorList>
            <person name="Pombert J.-F."/>
            <person name="Selman M."/>
            <person name="Burki F."/>
            <person name="Bardell F.T."/>
            <person name="Farinelli L."/>
            <person name="Solter L.F."/>
            <person name="Whitman D.W."/>
            <person name="Weiss L.M."/>
            <person name="Corradi N."/>
            <person name="Keeling P.J."/>
        </authorList>
    </citation>
    <scope>NUCLEOTIDE SEQUENCE [LARGE SCALE GENOMIC DNA]</scope>
    <source>
        <strain evidence="1 2">SJ-2008</strain>
    </source>
</reference>
<dbReference type="EMBL" id="CP003518">
    <property type="protein sequence ID" value="AFN82468.1"/>
    <property type="molecule type" value="Genomic_DNA"/>
</dbReference>
<dbReference type="Proteomes" id="UP000010094">
    <property type="component" value="Chromosome I"/>
</dbReference>
<sequence>MIETEVYKDLEEIQWEIDRKYEEFSKKDFECKLDHHKMIKPLLIRRDQAIAKMDSGSYWGRVLDRYEIGEMILPRDSSNLINTGWMRSLSVDYLDGYAYRVEMEVNENEFVANKTLMKKAYLLEGDVERSGVRWKGNRKCPVFEFFDTDTVDLDIFDILYEVYVNSASYFLRST</sequence>
<dbReference type="RefSeq" id="XP_009263965.1">
    <property type="nucleotide sequence ID" value="XM_009265690.1"/>
</dbReference>
<dbReference type="HOGENOM" id="CLU_125119_0_0_1"/>
<dbReference type="AlphaFoldDB" id="I6ZH01"/>
<evidence type="ECO:0000313" key="1">
    <source>
        <dbReference type="EMBL" id="AFN82468.1"/>
    </source>
</evidence>
<dbReference type="VEuPathDB" id="MicrosporidiaDB:EROM_011240"/>
<dbReference type="SUPFAM" id="SSF143113">
    <property type="entry name" value="NAP-like"/>
    <property type="match status" value="1"/>
</dbReference>
<dbReference type="GeneID" id="20520751"/>
<dbReference type="InterPro" id="IPR037231">
    <property type="entry name" value="NAP-like_sf"/>
</dbReference>
<evidence type="ECO:0000313" key="2">
    <source>
        <dbReference type="Proteomes" id="UP000010094"/>
    </source>
</evidence>
<proteinExistence type="predicted"/>
<accession>I6ZH01</accession>
<name>I6ZH01_ENCRO</name>
<dbReference type="OrthoDB" id="19419at2759"/>
<organism evidence="1 2">
    <name type="scientific">Encephalitozoon romaleae (strain SJ-2008)</name>
    <name type="common">Microsporidian parasite</name>
    <dbReference type="NCBI Taxonomy" id="1178016"/>
    <lineage>
        <taxon>Eukaryota</taxon>
        <taxon>Fungi</taxon>
        <taxon>Fungi incertae sedis</taxon>
        <taxon>Microsporidia</taxon>
        <taxon>Unikaryonidae</taxon>
        <taxon>Encephalitozoon</taxon>
    </lineage>
</organism>
<keyword evidence="2" id="KW-1185">Reference proteome</keyword>
<protein>
    <submittedName>
        <fullName evidence="1">Uncharacterized protein</fullName>
    </submittedName>
</protein>
<gene>
    <name evidence="1" type="ordered locus">EROM_011240</name>
</gene>